<sequence>METSELDFIFNVKVVALCLSFPTHCHEPQSDTRSSSYGLQSEK</sequence>
<reference evidence="1 2" key="1">
    <citation type="journal article" date="2014" name="Am. J. Bot.">
        <title>Genome assembly and annotation for red clover (Trifolium pratense; Fabaceae).</title>
        <authorList>
            <person name="Istvanek J."/>
            <person name="Jaros M."/>
            <person name="Krenek A."/>
            <person name="Repkova J."/>
        </authorList>
    </citation>
    <scope>NUCLEOTIDE SEQUENCE [LARGE SCALE GENOMIC DNA]</scope>
    <source>
        <strain evidence="2">cv. Tatra</strain>
        <tissue evidence="1">Young leaves</tissue>
    </source>
</reference>
<protein>
    <submittedName>
        <fullName evidence="1">Uncharacterized protein</fullName>
    </submittedName>
</protein>
<reference evidence="1 2" key="2">
    <citation type="journal article" date="2017" name="Front. Plant Sci.">
        <title>Gene Classification and Mining of Molecular Markers Useful in Red Clover (Trifolium pratense) Breeding.</title>
        <authorList>
            <person name="Istvanek J."/>
            <person name="Dluhosova J."/>
            <person name="Dluhos P."/>
            <person name="Patkova L."/>
            <person name="Nedelnik J."/>
            <person name="Repkova J."/>
        </authorList>
    </citation>
    <scope>NUCLEOTIDE SEQUENCE [LARGE SCALE GENOMIC DNA]</scope>
    <source>
        <strain evidence="2">cv. Tatra</strain>
        <tissue evidence="1">Young leaves</tissue>
    </source>
</reference>
<dbReference type="EMBL" id="ASHM01064348">
    <property type="protein sequence ID" value="PNX90901.1"/>
    <property type="molecule type" value="Genomic_DNA"/>
</dbReference>
<evidence type="ECO:0000313" key="1">
    <source>
        <dbReference type="EMBL" id="PNX90901.1"/>
    </source>
</evidence>
<proteinExistence type="predicted"/>
<dbReference type="Proteomes" id="UP000236291">
    <property type="component" value="Unassembled WGS sequence"/>
</dbReference>
<feature type="non-terminal residue" evidence="1">
    <location>
        <position position="43"/>
    </location>
</feature>
<comment type="caution">
    <text evidence="1">The sequence shown here is derived from an EMBL/GenBank/DDBJ whole genome shotgun (WGS) entry which is preliminary data.</text>
</comment>
<evidence type="ECO:0000313" key="2">
    <source>
        <dbReference type="Proteomes" id="UP000236291"/>
    </source>
</evidence>
<gene>
    <name evidence="1" type="ORF">L195_g047029</name>
</gene>
<organism evidence="1 2">
    <name type="scientific">Trifolium pratense</name>
    <name type="common">Red clover</name>
    <dbReference type="NCBI Taxonomy" id="57577"/>
    <lineage>
        <taxon>Eukaryota</taxon>
        <taxon>Viridiplantae</taxon>
        <taxon>Streptophyta</taxon>
        <taxon>Embryophyta</taxon>
        <taxon>Tracheophyta</taxon>
        <taxon>Spermatophyta</taxon>
        <taxon>Magnoliopsida</taxon>
        <taxon>eudicotyledons</taxon>
        <taxon>Gunneridae</taxon>
        <taxon>Pentapetalae</taxon>
        <taxon>rosids</taxon>
        <taxon>fabids</taxon>
        <taxon>Fabales</taxon>
        <taxon>Fabaceae</taxon>
        <taxon>Papilionoideae</taxon>
        <taxon>50 kb inversion clade</taxon>
        <taxon>NPAAA clade</taxon>
        <taxon>Hologalegina</taxon>
        <taxon>IRL clade</taxon>
        <taxon>Trifolieae</taxon>
        <taxon>Trifolium</taxon>
    </lineage>
</organism>
<name>A0A2K3MJG0_TRIPR</name>
<accession>A0A2K3MJG0</accession>
<dbReference type="AlphaFoldDB" id="A0A2K3MJG0"/>